<feature type="region of interest" description="Disordered" evidence="1">
    <location>
        <begin position="150"/>
        <end position="173"/>
    </location>
</feature>
<feature type="domain" description="HTH myb-type" evidence="3">
    <location>
        <begin position="105"/>
        <end position="155"/>
    </location>
</feature>
<protein>
    <recommendedName>
        <fullName evidence="6">Regulator of conidiation rca-1</fullName>
    </recommendedName>
</protein>
<dbReference type="GO" id="GO:0000978">
    <property type="term" value="F:RNA polymerase II cis-regulatory region sequence-specific DNA binding"/>
    <property type="evidence" value="ECO:0007669"/>
    <property type="project" value="TreeGrafter"/>
</dbReference>
<dbReference type="GO" id="GO:0000981">
    <property type="term" value="F:DNA-binding transcription factor activity, RNA polymerase II-specific"/>
    <property type="evidence" value="ECO:0007669"/>
    <property type="project" value="TreeGrafter"/>
</dbReference>
<proteinExistence type="predicted"/>
<dbReference type="InterPro" id="IPR050560">
    <property type="entry name" value="MYB_TF"/>
</dbReference>
<accession>A0A9P7QG13</accession>
<feature type="domain" description="HTH myb-type" evidence="3">
    <location>
        <begin position="49"/>
        <end position="104"/>
    </location>
</feature>
<evidence type="ECO:0008006" key="6">
    <source>
        <dbReference type="Google" id="ProtNLM"/>
    </source>
</evidence>
<dbReference type="InterPro" id="IPR001005">
    <property type="entry name" value="SANT/Myb"/>
</dbReference>
<evidence type="ECO:0000313" key="5">
    <source>
        <dbReference type="Proteomes" id="UP000707071"/>
    </source>
</evidence>
<evidence type="ECO:0000259" key="2">
    <source>
        <dbReference type="PROSITE" id="PS50090"/>
    </source>
</evidence>
<dbReference type="GO" id="GO:0000278">
    <property type="term" value="P:mitotic cell cycle"/>
    <property type="evidence" value="ECO:0007669"/>
    <property type="project" value="TreeGrafter"/>
</dbReference>
<reference evidence="4 5" key="1">
    <citation type="journal article" date="2020" name="bioRxiv">
        <title>Whole genome comparisons of ergot fungi reveals the divergence and evolution of species within the genus Claviceps are the result of varying mechanisms driving genome evolution and host range expansion.</title>
        <authorList>
            <person name="Wyka S.A."/>
            <person name="Mondo S.J."/>
            <person name="Liu M."/>
            <person name="Dettman J."/>
            <person name="Nalam V."/>
            <person name="Broders K.D."/>
        </authorList>
    </citation>
    <scope>NUCLEOTIDE SEQUENCE [LARGE SCALE GENOMIC DNA]</scope>
    <source>
        <strain evidence="4 5">Clav52</strain>
    </source>
</reference>
<dbReference type="PANTHER" id="PTHR45614">
    <property type="entry name" value="MYB PROTEIN-RELATED"/>
    <property type="match status" value="1"/>
</dbReference>
<name>A0A9P7QG13_9HYPO</name>
<dbReference type="InterPro" id="IPR009057">
    <property type="entry name" value="Homeodomain-like_sf"/>
</dbReference>
<feature type="region of interest" description="Disordered" evidence="1">
    <location>
        <begin position="12"/>
        <end position="63"/>
    </location>
</feature>
<dbReference type="GO" id="GO:0005634">
    <property type="term" value="C:nucleus"/>
    <property type="evidence" value="ECO:0007669"/>
    <property type="project" value="TreeGrafter"/>
</dbReference>
<dbReference type="SMART" id="SM00717">
    <property type="entry name" value="SANT"/>
    <property type="match status" value="2"/>
</dbReference>
<dbReference type="PANTHER" id="PTHR45614:SF25">
    <property type="entry name" value="MYB PROTEIN"/>
    <property type="match status" value="1"/>
</dbReference>
<dbReference type="AlphaFoldDB" id="A0A9P7QG13"/>
<dbReference type="GO" id="GO:0045944">
    <property type="term" value="P:positive regulation of transcription by RNA polymerase II"/>
    <property type="evidence" value="ECO:0007669"/>
    <property type="project" value="TreeGrafter"/>
</dbReference>
<dbReference type="EMBL" id="SRRH01000316">
    <property type="protein sequence ID" value="KAG6291332.1"/>
    <property type="molecule type" value="Genomic_DNA"/>
</dbReference>
<gene>
    <name evidence="4" type="ORF">E4U09_003971</name>
</gene>
<comment type="caution">
    <text evidence="4">The sequence shown here is derived from an EMBL/GenBank/DDBJ whole genome shotgun (WGS) entry which is preliminary data.</text>
</comment>
<dbReference type="Proteomes" id="UP000707071">
    <property type="component" value="Unassembled WGS sequence"/>
</dbReference>
<dbReference type="InterPro" id="IPR017930">
    <property type="entry name" value="Myb_dom"/>
</dbReference>
<evidence type="ECO:0000256" key="1">
    <source>
        <dbReference type="SAM" id="MobiDB-lite"/>
    </source>
</evidence>
<feature type="domain" description="Myb-like" evidence="2">
    <location>
        <begin position="49"/>
        <end position="100"/>
    </location>
</feature>
<keyword evidence="5" id="KW-1185">Reference proteome</keyword>
<dbReference type="PROSITE" id="PS51294">
    <property type="entry name" value="HTH_MYB"/>
    <property type="match status" value="2"/>
</dbReference>
<organism evidence="4 5">
    <name type="scientific">Claviceps aff. purpurea</name>
    <dbReference type="NCBI Taxonomy" id="1967640"/>
    <lineage>
        <taxon>Eukaryota</taxon>
        <taxon>Fungi</taxon>
        <taxon>Dikarya</taxon>
        <taxon>Ascomycota</taxon>
        <taxon>Pezizomycotina</taxon>
        <taxon>Sordariomycetes</taxon>
        <taxon>Hypocreomycetidae</taxon>
        <taxon>Hypocreales</taxon>
        <taxon>Clavicipitaceae</taxon>
        <taxon>Claviceps</taxon>
    </lineage>
</organism>
<dbReference type="Pfam" id="PF13921">
    <property type="entry name" value="Myb_DNA-bind_6"/>
    <property type="match status" value="1"/>
</dbReference>
<dbReference type="Gene3D" id="1.10.10.60">
    <property type="entry name" value="Homeodomain-like"/>
    <property type="match status" value="2"/>
</dbReference>
<dbReference type="CDD" id="cd00167">
    <property type="entry name" value="SANT"/>
    <property type="match status" value="2"/>
</dbReference>
<sequence length="208" mass="23741">MNPLDRLAFVASLASPATPASPAPPTSRTSPQRRKMGPSPQPQAQPGAAVTRRKGAWSPSEDDLLKSRVLNKGASDWVEKSRYVGTRTAKQCRERWYQSLNPDINHSPITREDGEIIRDWVTRKGKQWTRIGRYLNGRTDNAIKNWYYGGKNRTKRRKRRESPSTFPAAQRPRPCSLECRDLPPLLDDAQKQWQNQRLPGVETFHKLA</sequence>
<evidence type="ECO:0000313" key="4">
    <source>
        <dbReference type="EMBL" id="KAG6291332.1"/>
    </source>
</evidence>
<dbReference type="PROSITE" id="PS50090">
    <property type="entry name" value="MYB_LIKE"/>
    <property type="match status" value="1"/>
</dbReference>
<dbReference type="SUPFAM" id="SSF46689">
    <property type="entry name" value="Homeodomain-like"/>
    <property type="match status" value="1"/>
</dbReference>
<evidence type="ECO:0000259" key="3">
    <source>
        <dbReference type="PROSITE" id="PS51294"/>
    </source>
</evidence>